<dbReference type="OrthoDB" id="5317514at2759"/>
<proteinExistence type="predicted"/>
<evidence type="ECO:0000313" key="1">
    <source>
        <dbReference type="EMBL" id="KFM80851.1"/>
    </source>
</evidence>
<evidence type="ECO:0000313" key="2">
    <source>
        <dbReference type="Proteomes" id="UP000054359"/>
    </source>
</evidence>
<protein>
    <submittedName>
        <fullName evidence="1">Uncharacterized protein</fullName>
    </submittedName>
</protein>
<dbReference type="AlphaFoldDB" id="A0A087UU12"/>
<feature type="non-terminal residue" evidence="1">
    <location>
        <position position="86"/>
    </location>
</feature>
<accession>A0A087UU12</accession>
<dbReference type="EMBL" id="KK121613">
    <property type="protein sequence ID" value="KFM80851.1"/>
    <property type="molecule type" value="Genomic_DNA"/>
</dbReference>
<dbReference type="Proteomes" id="UP000054359">
    <property type="component" value="Unassembled WGS sequence"/>
</dbReference>
<keyword evidence="2" id="KW-1185">Reference proteome</keyword>
<organism evidence="1 2">
    <name type="scientific">Stegodyphus mimosarum</name>
    <name type="common">African social velvet spider</name>
    <dbReference type="NCBI Taxonomy" id="407821"/>
    <lineage>
        <taxon>Eukaryota</taxon>
        <taxon>Metazoa</taxon>
        <taxon>Ecdysozoa</taxon>
        <taxon>Arthropoda</taxon>
        <taxon>Chelicerata</taxon>
        <taxon>Arachnida</taxon>
        <taxon>Araneae</taxon>
        <taxon>Araneomorphae</taxon>
        <taxon>Entelegynae</taxon>
        <taxon>Eresoidea</taxon>
        <taxon>Eresidae</taxon>
        <taxon>Stegodyphus</taxon>
    </lineage>
</organism>
<sequence length="86" mass="9992">MRWYGRCWHSMAAVGRHVVSRCATFRMTRAEMFLQLYLLCTLLCVANAFNLEPRLPVLKLGERGTYFGYSVAEHQILDSQNAVREH</sequence>
<name>A0A087UU12_STEMI</name>
<gene>
    <name evidence="1" type="ORF">X975_03590</name>
</gene>
<reference evidence="1 2" key="1">
    <citation type="submission" date="2013-11" db="EMBL/GenBank/DDBJ databases">
        <title>Genome sequencing of Stegodyphus mimosarum.</title>
        <authorList>
            <person name="Bechsgaard J."/>
        </authorList>
    </citation>
    <scope>NUCLEOTIDE SEQUENCE [LARGE SCALE GENOMIC DNA]</scope>
</reference>